<dbReference type="InterPro" id="IPR023210">
    <property type="entry name" value="NADP_OxRdtase_dom"/>
</dbReference>
<evidence type="ECO:0000313" key="3">
    <source>
        <dbReference type="Proteomes" id="UP001189429"/>
    </source>
</evidence>
<accession>A0ABN9TPW3</accession>
<dbReference type="InterPro" id="IPR020471">
    <property type="entry name" value="AKR"/>
</dbReference>
<evidence type="ECO:0000313" key="2">
    <source>
        <dbReference type="EMBL" id="CAK0847765.1"/>
    </source>
</evidence>
<protein>
    <recommendedName>
        <fullName evidence="1">NADP-dependent oxidoreductase domain-containing protein</fullName>
    </recommendedName>
</protein>
<dbReference type="Proteomes" id="UP001189429">
    <property type="component" value="Unassembled WGS sequence"/>
</dbReference>
<dbReference type="PRINTS" id="PR00069">
    <property type="entry name" value="ALDKETRDTASE"/>
</dbReference>
<keyword evidence="3" id="KW-1185">Reference proteome</keyword>
<reference evidence="2" key="1">
    <citation type="submission" date="2023-10" db="EMBL/GenBank/DDBJ databases">
        <authorList>
            <person name="Chen Y."/>
            <person name="Shah S."/>
            <person name="Dougan E. K."/>
            <person name="Thang M."/>
            <person name="Chan C."/>
        </authorList>
    </citation>
    <scope>NUCLEOTIDE SEQUENCE [LARGE SCALE GENOMIC DNA]</scope>
</reference>
<feature type="domain" description="NADP-dependent oxidoreductase" evidence="1">
    <location>
        <begin position="149"/>
        <end position="395"/>
    </location>
</feature>
<dbReference type="PANTHER" id="PTHR11732">
    <property type="entry name" value="ALDO/KETO REDUCTASE"/>
    <property type="match status" value="1"/>
</dbReference>
<dbReference type="Gene3D" id="3.20.20.100">
    <property type="entry name" value="NADP-dependent oxidoreductase domain"/>
    <property type="match status" value="1"/>
</dbReference>
<name>A0ABN9TPW3_9DINO</name>
<dbReference type="PROSITE" id="PS00798">
    <property type="entry name" value="ALDOKETO_REDUCTASE_1"/>
    <property type="match status" value="1"/>
</dbReference>
<dbReference type="Pfam" id="PF00248">
    <property type="entry name" value="Aldo_ket_red"/>
    <property type="match status" value="1"/>
</dbReference>
<sequence length="421" mass="45040">AIRAAADALQDGEEEVRGAAVAALVQVGAGRRTAVDSAAELLLHAAGEDAGDRQQAERHARRHRLYGPRPASRVAASWPASGMAAATVPLPGRRRGPRRMRHRFRWSIAWCSSWWSLGRSGLMELQGPAGARRRAVGLGTGGLRAAAPIALAIGMGYRLVDTAAFYGNEEAVGQAIRQEVSAGRARREELTVTTKVWWTELGFRRSASSLEASLERLGLDFVDLVLVHWPGRWLSSDRQAQREGRVGAIGVSNYLTEKRQMARVSMPLSAPRRTRHLDELFEYCDVPPAVNQIELHPYRQQRQLAAECHARGVRVQAYSPLASGGQGLLRDPVLRAIAARAGASPAQLVLRWLLQRGVAPISKSGSPARLGENLAAASGAPLLSAADLAEVDALDRGSAGCCDPTAALLGGEGVTSPARIA</sequence>
<dbReference type="EMBL" id="CAUYUJ010014927">
    <property type="protein sequence ID" value="CAK0847765.1"/>
    <property type="molecule type" value="Genomic_DNA"/>
</dbReference>
<dbReference type="CDD" id="cd19071">
    <property type="entry name" value="AKR_AKR1-5-like"/>
    <property type="match status" value="1"/>
</dbReference>
<evidence type="ECO:0000259" key="1">
    <source>
        <dbReference type="Pfam" id="PF00248"/>
    </source>
</evidence>
<dbReference type="InterPro" id="IPR036812">
    <property type="entry name" value="NAD(P)_OxRdtase_dom_sf"/>
</dbReference>
<organism evidence="2 3">
    <name type="scientific">Prorocentrum cordatum</name>
    <dbReference type="NCBI Taxonomy" id="2364126"/>
    <lineage>
        <taxon>Eukaryota</taxon>
        <taxon>Sar</taxon>
        <taxon>Alveolata</taxon>
        <taxon>Dinophyceae</taxon>
        <taxon>Prorocentrales</taxon>
        <taxon>Prorocentraceae</taxon>
        <taxon>Prorocentrum</taxon>
    </lineage>
</organism>
<dbReference type="SUPFAM" id="SSF51430">
    <property type="entry name" value="NAD(P)-linked oxidoreductase"/>
    <property type="match status" value="1"/>
</dbReference>
<gene>
    <name evidence="2" type="ORF">PCOR1329_LOCUS40889</name>
</gene>
<proteinExistence type="predicted"/>
<feature type="non-terminal residue" evidence="2">
    <location>
        <position position="1"/>
    </location>
</feature>
<comment type="caution">
    <text evidence="2">The sequence shown here is derived from an EMBL/GenBank/DDBJ whole genome shotgun (WGS) entry which is preliminary data.</text>
</comment>
<dbReference type="InterPro" id="IPR018170">
    <property type="entry name" value="Aldo/ket_reductase_CS"/>
</dbReference>